<feature type="domain" description="Outer membrane protein beta-barrel" evidence="6">
    <location>
        <begin position="9"/>
        <end position="205"/>
    </location>
</feature>
<sequence>MHYRTVLLVAAIATGFAVKAQAQDRWSGFYGGISVNNNRTTANVGANATHRYKTSKNITISGLYAGYNFAGNGGFVWGGELGLTALDNKGSRTDAALGTSQFTGSYLLSPHLRAGWASDKFFFYGTAGVGISDAGVKPAGVSGKTRHTGFSYGLGVEMAINNGWSARLEATNYNFGKADAQSFNGSSQKVDTDIRMISLGLSRKF</sequence>
<dbReference type="RefSeq" id="WP_118943602.1">
    <property type="nucleotide sequence ID" value="NZ_CP032125.1"/>
</dbReference>
<dbReference type="Pfam" id="PF13505">
    <property type="entry name" value="OMP_b-brl"/>
    <property type="match status" value="1"/>
</dbReference>
<evidence type="ECO:0000313" key="8">
    <source>
        <dbReference type="Proteomes" id="UP000261704"/>
    </source>
</evidence>
<feature type="chain" id="PRO_5016956694" evidence="5">
    <location>
        <begin position="23"/>
        <end position="205"/>
    </location>
</feature>
<dbReference type="PANTHER" id="PTHR34001:SF3">
    <property type="entry name" value="BLL7405 PROTEIN"/>
    <property type="match status" value="1"/>
</dbReference>
<dbReference type="EMBL" id="CP032125">
    <property type="protein sequence ID" value="AXX98948.1"/>
    <property type="molecule type" value="Genomic_DNA"/>
</dbReference>
<dbReference type="AlphaFoldDB" id="A0A347UJC0"/>
<name>A0A347UJC0_9RHOB</name>
<keyword evidence="2 5" id="KW-0732">Signal</keyword>
<dbReference type="Proteomes" id="UP000261704">
    <property type="component" value="Chromosome"/>
</dbReference>
<comment type="subcellular location">
    <subcellularLocation>
        <location evidence="1">Membrane</location>
    </subcellularLocation>
</comment>
<gene>
    <name evidence="7" type="ORF">BAR1_14040</name>
</gene>
<protein>
    <submittedName>
        <fullName evidence="7">Porin family protein</fullName>
    </submittedName>
</protein>
<dbReference type="InterPro" id="IPR011250">
    <property type="entry name" value="OMP/PagP_B-barrel"/>
</dbReference>
<dbReference type="PANTHER" id="PTHR34001">
    <property type="entry name" value="BLL7405 PROTEIN"/>
    <property type="match status" value="1"/>
</dbReference>
<evidence type="ECO:0000259" key="6">
    <source>
        <dbReference type="Pfam" id="PF13505"/>
    </source>
</evidence>
<evidence type="ECO:0000256" key="2">
    <source>
        <dbReference type="ARBA" id="ARBA00022729"/>
    </source>
</evidence>
<comment type="similarity">
    <text evidence="4">Belongs to the Omp25/RopB family.</text>
</comment>
<keyword evidence="8" id="KW-1185">Reference proteome</keyword>
<evidence type="ECO:0000256" key="4">
    <source>
        <dbReference type="ARBA" id="ARBA00038306"/>
    </source>
</evidence>
<dbReference type="InterPro" id="IPR027385">
    <property type="entry name" value="Beta-barrel_OMP"/>
</dbReference>
<dbReference type="OrthoDB" id="268975at2"/>
<proteinExistence type="inferred from homology"/>
<organism evidence="7 8">
    <name type="scientific">Profundibacter amoris</name>
    <dbReference type="NCBI Taxonomy" id="2171755"/>
    <lineage>
        <taxon>Bacteria</taxon>
        <taxon>Pseudomonadati</taxon>
        <taxon>Pseudomonadota</taxon>
        <taxon>Alphaproteobacteria</taxon>
        <taxon>Rhodobacterales</taxon>
        <taxon>Paracoccaceae</taxon>
        <taxon>Profundibacter</taxon>
    </lineage>
</organism>
<keyword evidence="3" id="KW-0472">Membrane</keyword>
<evidence type="ECO:0000256" key="3">
    <source>
        <dbReference type="ARBA" id="ARBA00023136"/>
    </source>
</evidence>
<dbReference type="SUPFAM" id="SSF56925">
    <property type="entry name" value="OMPA-like"/>
    <property type="match status" value="1"/>
</dbReference>
<dbReference type="Gene3D" id="2.40.160.20">
    <property type="match status" value="1"/>
</dbReference>
<feature type="signal peptide" evidence="5">
    <location>
        <begin position="1"/>
        <end position="22"/>
    </location>
</feature>
<dbReference type="GO" id="GO:0016020">
    <property type="term" value="C:membrane"/>
    <property type="evidence" value="ECO:0007669"/>
    <property type="project" value="UniProtKB-SubCell"/>
</dbReference>
<reference evidence="7 8" key="1">
    <citation type="submission" date="2018-09" db="EMBL/GenBank/DDBJ databases">
        <title>Profundibacter amoris BAR1 gen. nov., sp. nov., a new member of the Roseobacter clade isolated at Lokis Castle Vent Field on the Arctic Mid-Oceanic Ridge.</title>
        <authorList>
            <person name="Le Moine Bauer S."/>
            <person name="Sjoeberg A.G."/>
            <person name="L'Haridon S."/>
            <person name="Stokke R."/>
            <person name="Roalkvam I."/>
            <person name="Steen I.H."/>
            <person name="Dahle H."/>
        </authorList>
    </citation>
    <scope>NUCLEOTIDE SEQUENCE [LARGE SCALE GENOMIC DNA]</scope>
    <source>
        <strain evidence="7 8">BAR1</strain>
    </source>
</reference>
<evidence type="ECO:0000256" key="1">
    <source>
        <dbReference type="ARBA" id="ARBA00004370"/>
    </source>
</evidence>
<evidence type="ECO:0000256" key="5">
    <source>
        <dbReference type="SAM" id="SignalP"/>
    </source>
</evidence>
<accession>A0A347UJC0</accession>
<dbReference type="KEGG" id="pamo:BAR1_14040"/>
<dbReference type="InterPro" id="IPR051692">
    <property type="entry name" value="OMP-like"/>
</dbReference>
<evidence type="ECO:0000313" key="7">
    <source>
        <dbReference type="EMBL" id="AXX98948.1"/>
    </source>
</evidence>